<name>A0ABV9L4J4_9BACT</name>
<comment type="caution">
    <text evidence="1">The sequence shown here is derived from an EMBL/GenBank/DDBJ whole genome shotgun (WGS) entry which is preliminary data.</text>
</comment>
<proteinExistence type="predicted"/>
<evidence type="ECO:0000313" key="1">
    <source>
        <dbReference type="EMBL" id="MFC4677201.1"/>
    </source>
</evidence>
<reference evidence="2" key="1">
    <citation type="journal article" date="2019" name="Int. J. Syst. Evol. Microbiol.">
        <title>The Global Catalogue of Microorganisms (GCM) 10K type strain sequencing project: providing services to taxonomists for standard genome sequencing and annotation.</title>
        <authorList>
            <consortium name="The Broad Institute Genomics Platform"/>
            <consortium name="The Broad Institute Genome Sequencing Center for Infectious Disease"/>
            <person name="Wu L."/>
            <person name="Ma J."/>
        </authorList>
    </citation>
    <scope>NUCLEOTIDE SEQUENCE [LARGE SCALE GENOMIC DNA]</scope>
    <source>
        <strain evidence="2">CCUG 66188</strain>
    </source>
</reference>
<accession>A0ABV9L4J4</accession>
<organism evidence="1 2">
    <name type="scientific">Dysgonomonas termitidis</name>
    <dbReference type="NCBI Taxonomy" id="1516126"/>
    <lineage>
        <taxon>Bacteria</taxon>
        <taxon>Pseudomonadati</taxon>
        <taxon>Bacteroidota</taxon>
        <taxon>Bacteroidia</taxon>
        <taxon>Bacteroidales</taxon>
        <taxon>Dysgonomonadaceae</taxon>
        <taxon>Dysgonomonas</taxon>
    </lineage>
</organism>
<evidence type="ECO:0000313" key="2">
    <source>
        <dbReference type="Proteomes" id="UP001596023"/>
    </source>
</evidence>
<keyword evidence="2" id="KW-1185">Reference proteome</keyword>
<dbReference type="EMBL" id="JBHSGN010000220">
    <property type="protein sequence ID" value="MFC4677201.1"/>
    <property type="molecule type" value="Genomic_DNA"/>
</dbReference>
<feature type="non-terminal residue" evidence="1">
    <location>
        <position position="1"/>
    </location>
</feature>
<sequence length="130" mass="15131">KSMENNFVEMNKSSVQMRAIECYKEYLKKDSYLSFKSYCRDNNIKYEKILDWAQRRGIFMRRLQAEARGEGITNEDQQTFIQFRPQSHPVGTGSVLKGVSITFPHNISLTLQECTAESLISLLSLYHPEK</sequence>
<dbReference type="Proteomes" id="UP001596023">
    <property type="component" value="Unassembled WGS sequence"/>
</dbReference>
<protein>
    <submittedName>
        <fullName evidence="1">Uncharacterized protein</fullName>
    </submittedName>
</protein>
<dbReference type="RefSeq" id="WP_380002143.1">
    <property type="nucleotide sequence ID" value="NZ_JBHSGN010000220.1"/>
</dbReference>
<gene>
    <name evidence="1" type="ORF">ACFO6W_26330</name>
</gene>